<feature type="transmembrane region" description="Helical" evidence="1">
    <location>
        <begin position="236"/>
        <end position="255"/>
    </location>
</feature>
<name>A0A1H6RDU9_9EURY</name>
<evidence type="ECO:0000256" key="1">
    <source>
        <dbReference type="SAM" id="Phobius"/>
    </source>
</evidence>
<evidence type="ECO:0000313" key="3">
    <source>
        <dbReference type="EMBL" id="SEI52656.1"/>
    </source>
</evidence>
<dbReference type="InterPro" id="IPR058279">
    <property type="entry name" value="DUF7973"/>
</dbReference>
<feature type="transmembrane region" description="Helical" evidence="1">
    <location>
        <begin position="306"/>
        <end position="328"/>
    </location>
</feature>
<dbReference type="AlphaFoldDB" id="A0A1H6RDU9"/>
<keyword evidence="1" id="KW-0812">Transmembrane</keyword>
<dbReference type="EMBL" id="FNYR01000002">
    <property type="protein sequence ID" value="SEI52656.1"/>
    <property type="molecule type" value="Genomic_DNA"/>
</dbReference>
<reference evidence="3 4" key="1">
    <citation type="submission" date="2016-10" db="EMBL/GenBank/DDBJ databases">
        <authorList>
            <person name="de Groot N.N."/>
        </authorList>
    </citation>
    <scope>NUCLEOTIDE SEQUENCE [LARGE SCALE GENOMIC DNA]</scope>
    <source>
        <strain evidence="3 4">DSM 22187</strain>
    </source>
</reference>
<dbReference type="KEGG" id="hae:halTADL_3090"/>
<keyword evidence="1" id="KW-1133">Transmembrane helix</keyword>
<accession>A0A1H6RDU9</accession>
<dbReference type="OrthoDB" id="169477at2157"/>
<feature type="transmembrane region" description="Helical" evidence="1">
    <location>
        <begin position="261"/>
        <end position="278"/>
    </location>
</feature>
<dbReference type="Pfam" id="PF25928">
    <property type="entry name" value="DUF7973"/>
    <property type="match status" value="1"/>
</dbReference>
<feature type="transmembrane region" description="Helical" evidence="1">
    <location>
        <begin position="30"/>
        <end position="58"/>
    </location>
</feature>
<dbReference type="Proteomes" id="UP000198888">
    <property type="component" value="Unassembled WGS sequence"/>
</dbReference>
<dbReference type="GeneID" id="35003858"/>
<accession>A0A2H4Q605</accession>
<protein>
    <recommendedName>
        <fullName evidence="2">DUF7973 domain-containing protein</fullName>
    </recommendedName>
</protein>
<gene>
    <name evidence="3" type="ORF">SAMN05444271_10234</name>
</gene>
<feature type="transmembrane region" description="Helical" evidence="1">
    <location>
        <begin position="349"/>
        <end position="373"/>
    </location>
</feature>
<evidence type="ECO:0000259" key="2">
    <source>
        <dbReference type="Pfam" id="PF25928"/>
    </source>
</evidence>
<dbReference type="STRING" id="1073996.SAMN05444271_10234"/>
<feature type="domain" description="DUF7973" evidence="2">
    <location>
        <begin position="27"/>
        <end position="374"/>
    </location>
</feature>
<sequence length="377" mass="37913">MPAELAPELALQAFGGSFGDVASVLGEPSIWVGAFAGGAFGAAIGALPAFVLTGLLVVAGAAANIVGVAPEGSVDLVGIGFGHVLGPHISFAGGAAAAAYAAKKGYMESGFDYHNAKDIGFALGNKPDVLAVGGVFGMLGIAIEQLSRNLLITVDPIPVSIVISAFVHRAVFGYALIGKTSGSGLLDMGPFERGETVSDTTTGSDVATDGGAVENGGAAQHNWLATEPWLPQQYKWAEVGAIGVVAGLVSGYLAFRTGSPFLGFGISAASLLFLNLGVENFPVTHHITLAGSTVFLAVTASGDAALAGLSVTAGLLIAGGLGFVAAILGELTQRIFYAHGRTHIDPPAMAIVLWSFGIGLLYVAGLIPTGVWIPGTV</sequence>
<keyword evidence="4" id="KW-1185">Reference proteome</keyword>
<evidence type="ECO:0000313" key="4">
    <source>
        <dbReference type="Proteomes" id="UP000198888"/>
    </source>
</evidence>
<proteinExistence type="predicted"/>
<dbReference type="RefSeq" id="WP_177171887.1">
    <property type="nucleotide sequence ID" value="NZ_CP024845.1"/>
</dbReference>
<organism evidence="3 4">
    <name type="scientific">Halohasta litchfieldiae</name>
    <dbReference type="NCBI Taxonomy" id="1073996"/>
    <lineage>
        <taxon>Archaea</taxon>
        <taxon>Methanobacteriati</taxon>
        <taxon>Methanobacteriota</taxon>
        <taxon>Stenosarchaea group</taxon>
        <taxon>Halobacteria</taxon>
        <taxon>Halobacteriales</taxon>
        <taxon>Haloferacaceae</taxon>
        <taxon>Halohasta</taxon>
    </lineage>
</organism>
<keyword evidence="1" id="KW-0472">Membrane</keyword>